<evidence type="ECO:0000256" key="1">
    <source>
        <dbReference type="SAM" id="MobiDB-lite"/>
    </source>
</evidence>
<dbReference type="KEGG" id="car:cauri_1968"/>
<evidence type="ECO:0000313" key="3">
    <source>
        <dbReference type="Proteomes" id="UP000002077"/>
    </source>
</evidence>
<proteinExistence type="predicted"/>
<keyword evidence="3" id="KW-1185">Reference proteome</keyword>
<dbReference type="EMBL" id="CP001601">
    <property type="protein sequence ID" value="ACP33561.1"/>
    <property type="molecule type" value="Genomic_DNA"/>
</dbReference>
<protein>
    <submittedName>
        <fullName evidence="2">Uncharacterized protein</fullName>
    </submittedName>
</protein>
<gene>
    <name evidence="2" type="ordered locus">cauri_1968</name>
</gene>
<feature type="region of interest" description="Disordered" evidence="1">
    <location>
        <begin position="79"/>
        <end position="101"/>
    </location>
</feature>
<evidence type="ECO:0000313" key="2">
    <source>
        <dbReference type="EMBL" id="ACP33561.1"/>
    </source>
</evidence>
<dbReference type="OrthoDB" id="5238934at2"/>
<organism evidence="2 3">
    <name type="scientific">Corynebacterium aurimucosum (strain ATCC 700975 / DSM 44827 / CIP 107346 / CN-1)</name>
    <name type="common">Corynebacterium nigricans</name>
    <dbReference type="NCBI Taxonomy" id="548476"/>
    <lineage>
        <taxon>Bacteria</taxon>
        <taxon>Bacillati</taxon>
        <taxon>Actinomycetota</taxon>
        <taxon>Actinomycetes</taxon>
        <taxon>Mycobacteriales</taxon>
        <taxon>Corynebacteriaceae</taxon>
        <taxon>Corynebacterium</taxon>
    </lineage>
</organism>
<accession>C3PIA7</accession>
<dbReference type="RefSeq" id="WP_010190930.1">
    <property type="nucleotide sequence ID" value="NC_012590.1"/>
</dbReference>
<dbReference type="Proteomes" id="UP000002077">
    <property type="component" value="Chromosome"/>
</dbReference>
<dbReference type="GeneID" id="31924608"/>
<dbReference type="AlphaFoldDB" id="C3PIA7"/>
<name>C3PIA7_CORA7</name>
<reference evidence="2 3" key="1">
    <citation type="journal article" date="2010" name="BMC Genomics">
        <title>Complete genome sequence and lifestyle of black-pigmented Corynebacterium aurimucosum ATCC 700975 (formerly C. nigricans CN-1) isolated from a vaginal swab of a woman with spontaneous abortion.</title>
        <authorList>
            <person name="Trost E."/>
            <person name="Gotker S."/>
            <person name="Schneider J."/>
            <person name="Schneiker-Bekel S."/>
            <person name="Szczepanowski R."/>
            <person name="Tilker A."/>
            <person name="Viehoever P."/>
            <person name="Arnold W."/>
            <person name="Bekel T."/>
            <person name="Blom J."/>
            <person name="Gartemann K.H."/>
            <person name="Linke B."/>
            <person name="Goesmann A."/>
            <person name="Puhler A."/>
            <person name="Shukla S.K."/>
            <person name="Tauch A."/>
        </authorList>
    </citation>
    <scope>NUCLEOTIDE SEQUENCE [LARGE SCALE GENOMIC DNA]</scope>
    <source>
        <strain evidence="3">ATCC 700975 / DSM 44827 / CIP 107346 / CN-1</strain>
    </source>
</reference>
<sequence>MARQMRTHETHYTTEDYQVVTQTGFVNGKRVYETAVVSRNTGREEFRNVESVEKAITLCDKRQAELEKLRAELAAKREAEAQAEVKTTNEEVAEKEETRGPLATDRQVDYIMSLLAQHGGQNTTWFSAGPTTLKEVANMTRRDASTYISALKGDN</sequence>
<dbReference type="HOGENOM" id="CLU_1719234_0_0_11"/>